<accession>A0A5S6R583</accession>
<feature type="chain" id="PRO_5024312848" evidence="1">
    <location>
        <begin position="28"/>
        <end position="128"/>
    </location>
</feature>
<protein>
    <submittedName>
        <fullName evidence="3">Uncharacterized protein</fullName>
    </submittedName>
</protein>
<evidence type="ECO:0000313" key="2">
    <source>
        <dbReference type="Proteomes" id="UP000046395"/>
    </source>
</evidence>
<reference evidence="3" key="1">
    <citation type="submission" date="2019-12" db="UniProtKB">
        <authorList>
            <consortium name="WormBaseParasite"/>
        </authorList>
    </citation>
    <scope>IDENTIFICATION</scope>
</reference>
<name>A0A5S6R583_TRIMR</name>
<evidence type="ECO:0000313" key="3">
    <source>
        <dbReference type="WBParaSite" id="TMUE_3000014761.1"/>
    </source>
</evidence>
<feature type="signal peptide" evidence="1">
    <location>
        <begin position="1"/>
        <end position="27"/>
    </location>
</feature>
<keyword evidence="1" id="KW-0732">Signal</keyword>
<evidence type="ECO:0000256" key="1">
    <source>
        <dbReference type="SAM" id="SignalP"/>
    </source>
</evidence>
<sequence length="128" mass="14475">MPVCCIGNSMSAFRQCVLLLCIIQAEQLNELSVPEVDRFDSTFRMGKNIEPRWPIAPKMLISKGGNGWHNVADVFHQSAGVHCIKDVNQNVGKGQLSPKWLRLTEANVTCHYDEKRVFHGITCIIPYY</sequence>
<dbReference type="Proteomes" id="UP000046395">
    <property type="component" value="Unassembled WGS sequence"/>
</dbReference>
<organism evidence="2 3">
    <name type="scientific">Trichuris muris</name>
    <name type="common">Mouse whipworm</name>
    <dbReference type="NCBI Taxonomy" id="70415"/>
    <lineage>
        <taxon>Eukaryota</taxon>
        <taxon>Metazoa</taxon>
        <taxon>Ecdysozoa</taxon>
        <taxon>Nematoda</taxon>
        <taxon>Enoplea</taxon>
        <taxon>Dorylaimia</taxon>
        <taxon>Trichinellida</taxon>
        <taxon>Trichuridae</taxon>
        <taxon>Trichuris</taxon>
    </lineage>
</organism>
<dbReference type="AlphaFoldDB" id="A0A5S6R583"/>
<dbReference type="WBParaSite" id="TMUE_3000014761.1">
    <property type="protein sequence ID" value="TMUE_3000014761.1"/>
    <property type="gene ID" value="WBGene00302312"/>
</dbReference>
<keyword evidence="2" id="KW-1185">Reference proteome</keyword>
<proteinExistence type="predicted"/>